<evidence type="ECO:0000313" key="2">
    <source>
        <dbReference type="Proteomes" id="UP000199705"/>
    </source>
</evidence>
<reference evidence="2" key="1">
    <citation type="submission" date="2016-10" db="EMBL/GenBank/DDBJ databases">
        <authorList>
            <person name="Varghese N."/>
            <person name="Submissions S."/>
        </authorList>
    </citation>
    <scope>NUCLEOTIDE SEQUENCE [LARGE SCALE GENOMIC DNA]</scope>
    <source>
        <strain evidence="2">Gh-67</strain>
    </source>
</reference>
<protein>
    <submittedName>
        <fullName evidence="1">Uncharacterized protein</fullName>
    </submittedName>
</protein>
<dbReference type="STRING" id="551996.SAMN05192573_105253"/>
<evidence type="ECO:0000313" key="1">
    <source>
        <dbReference type="EMBL" id="SDG90956.1"/>
    </source>
</evidence>
<accession>A0A1G7Y3X8</accession>
<keyword evidence="2" id="KW-1185">Reference proteome</keyword>
<sequence length="35" mass="3963">MFKHSVTDMVGNAGKINMQVIIIHPSFYTSLTHLM</sequence>
<dbReference type="AlphaFoldDB" id="A0A1G7Y3X8"/>
<proteinExistence type="predicted"/>
<gene>
    <name evidence="1" type="ORF">SAMN05192573_105253</name>
</gene>
<organism evidence="1 2">
    <name type="scientific">Mucilaginibacter gossypii</name>
    <dbReference type="NCBI Taxonomy" id="551996"/>
    <lineage>
        <taxon>Bacteria</taxon>
        <taxon>Pseudomonadati</taxon>
        <taxon>Bacteroidota</taxon>
        <taxon>Sphingobacteriia</taxon>
        <taxon>Sphingobacteriales</taxon>
        <taxon>Sphingobacteriaceae</taxon>
        <taxon>Mucilaginibacter</taxon>
    </lineage>
</organism>
<name>A0A1G7Y3X8_9SPHI</name>
<dbReference type="Proteomes" id="UP000199705">
    <property type="component" value="Unassembled WGS sequence"/>
</dbReference>
<dbReference type="EMBL" id="FNCG01000005">
    <property type="protein sequence ID" value="SDG90956.1"/>
    <property type="molecule type" value="Genomic_DNA"/>
</dbReference>